<dbReference type="SMART" id="SM00382">
    <property type="entry name" value="AAA"/>
    <property type="match status" value="1"/>
</dbReference>
<dbReference type="AlphaFoldDB" id="M2AGH5"/>
<dbReference type="EMBL" id="AGDZ01000027">
    <property type="protein sequence ID" value="EMB22321.1"/>
    <property type="molecule type" value="Genomic_DNA"/>
</dbReference>
<feature type="domain" description="ABC transporter" evidence="8">
    <location>
        <begin position="9"/>
        <end position="615"/>
    </location>
</feature>
<evidence type="ECO:0000256" key="4">
    <source>
        <dbReference type="ARBA" id="ARBA00022475"/>
    </source>
</evidence>
<comment type="caution">
    <text evidence="9">The sequence shown here is derived from an EMBL/GenBank/DDBJ whole genome shotgun (WGS) entry which is preliminary data.</text>
</comment>
<keyword evidence="6 9" id="KW-0067">ATP-binding</keyword>
<keyword evidence="3" id="KW-0813">Transport</keyword>
<dbReference type="GO" id="GO:0005524">
    <property type="term" value="F:ATP binding"/>
    <property type="evidence" value="ECO:0007669"/>
    <property type="project" value="UniProtKB-KW"/>
</dbReference>
<comment type="similarity">
    <text evidence="2">Belongs to the ABC transporter superfamily.</text>
</comment>
<sequence length="708" mass="79172">MANKTKLEVRNAKISFWTNNGYVRAVRDVSFNLEEGKTLAIVGESGSGKSVTARAILGILAGNATVEDGEIYYDGKDLLQIPEEVFHDIRGNNIAMIFQDPLSSLNPIVRVGKQLTEAILANNVTQRKQSKKNYKELAKVLQDNMILAGEDGAKVKESMSKFTGYISEGCRLERAYNIAHDTAETTISYIDGAKIQLIDKPVAEVAQELKRIVQYSKNCGNVFLIPSDNPAFVSAVEDLSVVAGKYKMSKGSETDKAEVEAALGALKVILQNGLERHKPDFVALGYYSLQKGKEEFAGKDIKLLNDAAKKLFDEEFLDNFLLMVCKAVEYSNNKSADNKKTAISKIQETLNILQGKIDVNSVSDTCNKLKPIVKEAIDKLDLHKNGFAYTFEGSIDNAIFIYKMSLKAENMTGKSKANLIKKFRLPTGVTLDRLEGKIRDILIKLQASFEDKLEKNANLDVKDRAEKVLESMIWESSKMNYKMEYSLAKTRSIDLMNEVGIPQARQRFMQYPFQFSGGMRQRIVIAIALASNPDILICDEPTTALDVTIQAQILELINELKRERNLSIIFITHDLGVVANMADEIAVMYAGKIIEYGSVDEVFYEPAHPYTWALLSSMPDLDTKEKLEAIPGVPPNMIFPPKGDAFAQRNKYAMEIDFEEEPPMFEITPTHKAATWLLHSDAPKDIEPPLIVTDRIRRMKEKMGGQNE</sequence>
<dbReference type="Proteomes" id="UP000016183">
    <property type="component" value="Unassembled WGS sequence"/>
</dbReference>
<dbReference type="InterPro" id="IPR017871">
    <property type="entry name" value="ABC_transporter-like_CS"/>
</dbReference>
<dbReference type="HOGENOM" id="CLU_389757_0_0_12"/>
<evidence type="ECO:0000256" key="6">
    <source>
        <dbReference type="ARBA" id="ARBA00022840"/>
    </source>
</evidence>
<evidence type="ECO:0000313" key="10">
    <source>
        <dbReference type="Proteomes" id="UP000016183"/>
    </source>
</evidence>
<dbReference type="PROSITE" id="PS50893">
    <property type="entry name" value="ABC_TRANSPORTER_2"/>
    <property type="match status" value="1"/>
</dbReference>
<evidence type="ECO:0000256" key="7">
    <source>
        <dbReference type="ARBA" id="ARBA00023136"/>
    </source>
</evidence>
<evidence type="ECO:0000256" key="5">
    <source>
        <dbReference type="ARBA" id="ARBA00022741"/>
    </source>
</evidence>
<dbReference type="Pfam" id="PF00005">
    <property type="entry name" value="ABC_tran"/>
    <property type="match status" value="2"/>
</dbReference>
<dbReference type="GO" id="GO:0016887">
    <property type="term" value="F:ATP hydrolysis activity"/>
    <property type="evidence" value="ECO:0007669"/>
    <property type="project" value="InterPro"/>
</dbReference>
<reference evidence="9 10" key="1">
    <citation type="submission" date="2012-01" db="EMBL/GenBank/DDBJ databases">
        <title>The Genome Sequence of Treponema denticola SP33.</title>
        <authorList>
            <consortium name="The Broad Institute Genome Sequencing Platform"/>
            <person name="Earl A."/>
            <person name="Ward D."/>
            <person name="Feldgarden M."/>
            <person name="Gevers D."/>
            <person name="Blanton J.M."/>
            <person name="Fenno C.J."/>
            <person name="Baranova O.V."/>
            <person name="Mathney J."/>
            <person name="Dewhirst F.E."/>
            <person name="Izard J."/>
            <person name="Young S.K."/>
            <person name="Zeng Q."/>
            <person name="Gargeya S."/>
            <person name="Fitzgerald M."/>
            <person name="Haas B."/>
            <person name="Abouelleil A."/>
            <person name="Alvarado L."/>
            <person name="Arachchi H.M."/>
            <person name="Berlin A."/>
            <person name="Chapman S.B."/>
            <person name="Gearin G."/>
            <person name="Goldberg J."/>
            <person name="Griggs A."/>
            <person name="Gujja S."/>
            <person name="Hansen M."/>
            <person name="Heiman D."/>
            <person name="Howarth C."/>
            <person name="Larimer J."/>
            <person name="Lui A."/>
            <person name="MacDonald P.J.P."/>
            <person name="McCowen C."/>
            <person name="Montmayeur A."/>
            <person name="Murphy C."/>
            <person name="Neiman D."/>
            <person name="Pearson M."/>
            <person name="Priest M."/>
            <person name="Roberts A."/>
            <person name="Saif S."/>
            <person name="Shea T."/>
            <person name="Sisk P."/>
            <person name="Stolte C."/>
            <person name="Sykes S."/>
            <person name="Wortman J."/>
            <person name="Nusbaum C."/>
            <person name="Birren B."/>
        </authorList>
    </citation>
    <scope>NUCLEOTIDE SEQUENCE [LARGE SCALE GENOMIC DNA]</scope>
    <source>
        <strain evidence="9 10">SP33</strain>
    </source>
</reference>
<dbReference type="PATRIC" id="fig|999437.3.peg.1790"/>
<dbReference type="InterPro" id="IPR050388">
    <property type="entry name" value="ABC_Ni/Peptide_Import"/>
</dbReference>
<name>M2AGH5_TREDN</name>
<dbReference type="Pfam" id="PF08352">
    <property type="entry name" value="oligo_HPY"/>
    <property type="match status" value="1"/>
</dbReference>
<keyword evidence="7" id="KW-0472">Membrane</keyword>
<organism evidence="9 10">
    <name type="scientific">Treponema denticola SP33</name>
    <dbReference type="NCBI Taxonomy" id="999437"/>
    <lineage>
        <taxon>Bacteria</taxon>
        <taxon>Pseudomonadati</taxon>
        <taxon>Spirochaetota</taxon>
        <taxon>Spirochaetia</taxon>
        <taxon>Spirochaetales</taxon>
        <taxon>Treponemataceae</taxon>
        <taxon>Treponema</taxon>
    </lineage>
</organism>
<dbReference type="NCBIfam" id="TIGR01727">
    <property type="entry name" value="oligo_HPY"/>
    <property type="match status" value="1"/>
</dbReference>
<evidence type="ECO:0000259" key="8">
    <source>
        <dbReference type="PROSITE" id="PS50893"/>
    </source>
</evidence>
<dbReference type="InterPro" id="IPR003593">
    <property type="entry name" value="AAA+_ATPase"/>
</dbReference>
<gene>
    <name evidence="9" type="ORF">HMPREF9733_01737</name>
</gene>
<dbReference type="PANTHER" id="PTHR43297">
    <property type="entry name" value="OLIGOPEPTIDE TRANSPORT ATP-BINDING PROTEIN APPD"/>
    <property type="match status" value="1"/>
</dbReference>
<dbReference type="Gene3D" id="3.40.50.300">
    <property type="entry name" value="P-loop containing nucleotide triphosphate hydrolases"/>
    <property type="match status" value="2"/>
</dbReference>
<dbReference type="GO" id="GO:0015833">
    <property type="term" value="P:peptide transport"/>
    <property type="evidence" value="ECO:0007669"/>
    <property type="project" value="InterPro"/>
</dbReference>
<proteinExistence type="inferred from homology"/>
<dbReference type="RefSeq" id="WP_010696430.1">
    <property type="nucleotide sequence ID" value="NZ_KB442454.1"/>
</dbReference>
<accession>M2AGH5</accession>
<evidence type="ECO:0000256" key="1">
    <source>
        <dbReference type="ARBA" id="ARBA00004417"/>
    </source>
</evidence>
<keyword evidence="5" id="KW-0547">Nucleotide-binding</keyword>
<keyword evidence="4" id="KW-1003">Cell membrane</keyword>
<dbReference type="InterPro" id="IPR027417">
    <property type="entry name" value="P-loop_NTPase"/>
</dbReference>
<evidence type="ECO:0000256" key="2">
    <source>
        <dbReference type="ARBA" id="ARBA00005417"/>
    </source>
</evidence>
<dbReference type="PROSITE" id="PS00211">
    <property type="entry name" value="ABC_TRANSPORTER_1"/>
    <property type="match status" value="1"/>
</dbReference>
<protein>
    <submittedName>
        <fullName evidence="9">Oligopeptide/dipeptide ABC transporter, ATP-binding protein</fullName>
    </submittedName>
</protein>
<evidence type="ECO:0000313" key="9">
    <source>
        <dbReference type="EMBL" id="EMB22321.1"/>
    </source>
</evidence>
<evidence type="ECO:0000256" key="3">
    <source>
        <dbReference type="ARBA" id="ARBA00022448"/>
    </source>
</evidence>
<dbReference type="GO" id="GO:0005886">
    <property type="term" value="C:plasma membrane"/>
    <property type="evidence" value="ECO:0007669"/>
    <property type="project" value="UniProtKB-SubCell"/>
</dbReference>
<dbReference type="InterPro" id="IPR013563">
    <property type="entry name" value="Oligopep_ABC_C"/>
</dbReference>
<dbReference type="SUPFAM" id="SSF52540">
    <property type="entry name" value="P-loop containing nucleoside triphosphate hydrolases"/>
    <property type="match status" value="1"/>
</dbReference>
<comment type="subcellular location">
    <subcellularLocation>
        <location evidence="1">Cell inner membrane</location>
        <topology evidence="1">Peripheral membrane protein</topology>
    </subcellularLocation>
</comment>
<dbReference type="PANTHER" id="PTHR43297:SF2">
    <property type="entry name" value="DIPEPTIDE TRANSPORT ATP-BINDING PROTEIN DPPD"/>
    <property type="match status" value="1"/>
</dbReference>
<dbReference type="InterPro" id="IPR003439">
    <property type="entry name" value="ABC_transporter-like_ATP-bd"/>
</dbReference>